<feature type="region of interest" description="Disordered" evidence="1">
    <location>
        <begin position="1"/>
        <end position="26"/>
    </location>
</feature>
<dbReference type="PANTHER" id="PTHR46064">
    <property type="entry name" value="QUEUINE TRNA-RIBOSYLTRANSFERASE ACCESSORY SUBUNIT 2"/>
    <property type="match status" value="1"/>
</dbReference>
<keyword evidence="4" id="KW-1185">Reference proteome</keyword>
<dbReference type="PANTHER" id="PTHR46064:SF1">
    <property type="entry name" value="QUEUINE TRNA-RIBOSYLTRANSFERASE ACCESSORY SUBUNIT 2"/>
    <property type="match status" value="1"/>
</dbReference>
<dbReference type="InterPro" id="IPR036511">
    <property type="entry name" value="TGT-like_sf"/>
</dbReference>
<name>A0A2G8RQG1_9APHY</name>
<dbReference type="Gene3D" id="3.20.20.105">
    <property type="entry name" value="Queuine tRNA-ribosyltransferase-like"/>
    <property type="match status" value="1"/>
</dbReference>
<gene>
    <name evidence="3" type="ORF">GSI_13496</name>
</gene>
<dbReference type="EMBL" id="AYKW01000067">
    <property type="protein sequence ID" value="PIL23746.1"/>
    <property type="molecule type" value="Genomic_DNA"/>
</dbReference>
<feature type="domain" description="tRNA-guanine(15) transglycosylase-like" evidence="2">
    <location>
        <begin position="461"/>
        <end position="505"/>
    </location>
</feature>
<protein>
    <recommendedName>
        <fullName evidence="2">tRNA-guanine(15) transglycosylase-like domain-containing protein</fullName>
    </recommendedName>
</protein>
<evidence type="ECO:0000259" key="2">
    <source>
        <dbReference type="Pfam" id="PF01702"/>
    </source>
</evidence>
<dbReference type="SUPFAM" id="SSF51713">
    <property type="entry name" value="tRNA-guanine transglycosylase"/>
    <property type="match status" value="1"/>
</dbReference>
<dbReference type="GO" id="GO:0006400">
    <property type="term" value="P:tRNA modification"/>
    <property type="evidence" value="ECO:0007669"/>
    <property type="project" value="InterPro"/>
</dbReference>
<accession>A0A2G8RQG1</accession>
<comment type="caution">
    <text evidence="3">The sequence shown here is derived from an EMBL/GenBank/DDBJ whole genome shotgun (WGS) entry which is preliminary data.</text>
</comment>
<dbReference type="Proteomes" id="UP000230002">
    <property type="component" value="Unassembled WGS sequence"/>
</dbReference>
<dbReference type="Pfam" id="PF01702">
    <property type="entry name" value="TGT"/>
    <property type="match status" value="2"/>
</dbReference>
<organism evidence="3 4">
    <name type="scientific">Ganoderma sinense ZZ0214-1</name>
    <dbReference type="NCBI Taxonomy" id="1077348"/>
    <lineage>
        <taxon>Eukaryota</taxon>
        <taxon>Fungi</taxon>
        <taxon>Dikarya</taxon>
        <taxon>Basidiomycota</taxon>
        <taxon>Agaricomycotina</taxon>
        <taxon>Agaricomycetes</taxon>
        <taxon>Polyporales</taxon>
        <taxon>Polyporaceae</taxon>
        <taxon>Ganoderma</taxon>
    </lineage>
</organism>
<reference evidence="3 4" key="1">
    <citation type="journal article" date="2015" name="Sci. Rep.">
        <title>Chromosome-level genome map provides insights into diverse defense mechanisms in the medicinal fungus Ganoderma sinense.</title>
        <authorList>
            <person name="Zhu Y."/>
            <person name="Xu J."/>
            <person name="Sun C."/>
            <person name="Zhou S."/>
            <person name="Xu H."/>
            <person name="Nelson D.R."/>
            <person name="Qian J."/>
            <person name="Song J."/>
            <person name="Luo H."/>
            <person name="Xiang L."/>
            <person name="Li Y."/>
            <person name="Xu Z."/>
            <person name="Ji A."/>
            <person name="Wang L."/>
            <person name="Lu S."/>
            <person name="Hayward A."/>
            <person name="Sun W."/>
            <person name="Li X."/>
            <person name="Schwartz D.C."/>
            <person name="Wang Y."/>
            <person name="Chen S."/>
        </authorList>
    </citation>
    <scope>NUCLEOTIDE SEQUENCE [LARGE SCALE GENOMIC DNA]</scope>
    <source>
        <strain evidence="3 4">ZZ0214-1</strain>
    </source>
</reference>
<feature type="compositionally biased region" description="Polar residues" evidence="1">
    <location>
        <begin position="1"/>
        <end position="18"/>
    </location>
</feature>
<dbReference type="InterPro" id="IPR050852">
    <property type="entry name" value="Queuine_tRNA-ribosyltrfase"/>
</dbReference>
<dbReference type="InterPro" id="IPR002616">
    <property type="entry name" value="tRNA_ribo_trans-like"/>
</dbReference>
<proteinExistence type="predicted"/>
<dbReference type="OrthoDB" id="27601at2759"/>
<dbReference type="STRING" id="1077348.A0A2G8RQG1"/>
<evidence type="ECO:0000313" key="3">
    <source>
        <dbReference type="EMBL" id="PIL23746.1"/>
    </source>
</evidence>
<evidence type="ECO:0000313" key="4">
    <source>
        <dbReference type="Proteomes" id="UP000230002"/>
    </source>
</evidence>
<feature type="domain" description="tRNA-guanine(15) transglycosylase-like" evidence="2">
    <location>
        <begin position="22"/>
        <end position="227"/>
    </location>
</feature>
<dbReference type="AlphaFoldDB" id="A0A2G8RQG1"/>
<sequence length="565" mass="62031">MTSRPLSTVAFTGSSSSGKYGPRTGRIRIDRQDGTPILHTDTPALLTATSRGLVPHLSRDNVHLTQAIRHLQLPFESFLDRNPPVPTLVGGTHPLHTLLGFSPDNHIVILTLRDPSDGRKMPPNGTDFVSGQCTRGVRKVNLTAWKNYAAQCKPDLVVALSDTPFTPAPHSQKRLTKSIERSIAWLADFLRVSPADPSATQPRNVLVHLAGGIEPSARSEFAERLSEPIEQKDAPGLSPPMNTLNDGVAGYVFDLLPLHTALAADVSRSEGLASLDDDLLHASHHQRSSHETSTELAELFRASLDPLPADKLRVINSPTSPHEILRLVRDVGVDVVDGFWAQRAADIGIALDFRFPAPRHSTPEFSVKGAPPPLARKDEKLDLGHNLFDPRYRHDHARLASSFLDGKSSAELTPDSGSPLPMPVCSCHACSPHSPASRMLHSPVDVHAWADVSPSTLQPPFVRAYVHHLLHTHEMSAHSLLVMHNLTVFAAFLSGIREVLRHGDTAGDEFDREVARFEETYDERMSLWNEAERMWLEVEHARGKGRLAREKEKQAASTIGTAVDL</sequence>
<evidence type="ECO:0000256" key="1">
    <source>
        <dbReference type="SAM" id="MobiDB-lite"/>
    </source>
</evidence>